<sequence>MTDSAPPGWIYNETVRMFATPGDPPFESRDELVRHWGRAWGVDNDVGAIRSILMHRPGPEMAVVDPAKRIESIGSFGDLEKGWYFQSDSVPPLSEMQEQHDAFVAALKARGVEVHFVDGVDGGRLKSCYTRDPLIMVKGGAIVCRMGTRIRRGEELAVTRTLARLGIPILRTLSGSALMEGGSFAWINPKTAVIGCGIRVNREGAEQVAEVLRRQGVELLAIDLVGYDIHIDGSFLMIDRDLALVDPFGLPFSFLEKLKDLRIRTIEITPADNKWIINSLAVAPGELIMPEGATNRTLDSLAAHGVRWTVLPYAAMQLNGGGIHCSTTPLIRDEI</sequence>
<accession>A0A2W2AUQ9</accession>
<dbReference type="GO" id="GO:0016990">
    <property type="term" value="F:arginine deiminase activity"/>
    <property type="evidence" value="ECO:0007669"/>
    <property type="project" value="UniProtKB-EC"/>
</dbReference>
<dbReference type="PANTHER" id="PTHR47271">
    <property type="entry name" value="ARGININE DEIMINASE"/>
    <property type="match status" value="1"/>
</dbReference>
<dbReference type="GO" id="GO:0019546">
    <property type="term" value="P:L-arginine deiminase pathway"/>
    <property type="evidence" value="ECO:0007669"/>
    <property type="project" value="TreeGrafter"/>
</dbReference>
<dbReference type="Pfam" id="PF02274">
    <property type="entry name" value="ADI"/>
    <property type="match status" value="1"/>
</dbReference>
<comment type="catalytic activity">
    <reaction evidence="3">
        <text>L-arginine + H2O = L-citrulline + NH4(+)</text>
        <dbReference type="Rhea" id="RHEA:19597"/>
        <dbReference type="ChEBI" id="CHEBI:15377"/>
        <dbReference type="ChEBI" id="CHEBI:28938"/>
        <dbReference type="ChEBI" id="CHEBI:32682"/>
        <dbReference type="ChEBI" id="CHEBI:57743"/>
        <dbReference type="EC" id="3.5.3.6"/>
    </reaction>
</comment>
<evidence type="ECO:0000313" key="4">
    <source>
        <dbReference type="EMBL" id="PZF78985.1"/>
    </source>
</evidence>
<evidence type="ECO:0000256" key="2">
    <source>
        <dbReference type="ARBA" id="ARBA00012171"/>
    </source>
</evidence>
<comment type="caution">
    <text evidence="4">The sequence shown here is derived from an EMBL/GenBank/DDBJ whole genome shotgun (WGS) entry which is preliminary data.</text>
</comment>
<dbReference type="SUPFAM" id="SSF55909">
    <property type="entry name" value="Pentein"/>
    <property type="match status" value="1"/>
</dbReference>
<dbReference type="Proteomes" id="UP000248795">
    <property type="component" value="Unassembled WGS sequence"/>
</dbReference>
<name>A0A2W2AUQ9_9HYPH</name>
<evidence type="ECO:0000256" key="3">
    <source>
        <dbReference type="ARBA" id="ARBA00049429"/>
    </source>
</evidence>
<dbReference type="PANTHER" id="PTHR47271:SF2">
    <property type="entry name" value="ARGININE DEIMINASE"/>
    <property type="match status" value="1"/>
</dbReference>
<dbReference type="AlphaFoldDB" id="A0A2W2AUQ9"/>
<protein>
    <recommendedName>
        <fullName evidence="2">arginine deiminase</fullName>
        <ecNumber evidence="2">3.5.3.6</ecNumber>
    </recommendedName>
</protein>
<dbReference type="Gene3D" id="3.75.10.10">
    <property type="entry name" value="L-arginine/glycine Amidinotransferase, Chain A"/>
    <property type="match status" value="1"/>
</dbReference>
<keyword evidence="5" id="KW-1185">Reference proteome</keyword>
<evidence type="ECO:0000256" key="1">
    <source>
        <dbReference type="ARBA" id="ARBA00005213"/>
    </source>
</evidence>
<organism evidence="4 5">
    <name type="scientific">Aestuariivirga litoralis</name>
    <dbReference type="NCBI Taxonomy" id="2650924"/>
    <lineage>
        <taxon>Bacteria</taxon>
        <taxon>Pseudomonadati</taxon>
        <taxon>Pseudomonadota</taxon>
        <taxon>Alphaproteobacteria</taxon>
        <taxon>Hyphomicrobiales</taxon>
        <taxon>Aestuariivirgaceae</taxon>
        <taxon>Aestuariivirga</taxon>
    </lineage>
</organism>
<dbReference type="RefSeq" id="WP_111196314.1">
    <property type="nucleotide sequence ID" value="NZ_QKVK01000001.1"/>
</dbReference>
<keyword evidence="4" id="KW-0808">Transferase</keyword>
<proteinExistence type="predicted"/>
<gene>
    <name evidence="4" type="ORF">DK847_01550</name>
</gene>
<dbReference type="EMBL" id="QKVK01000001">
    <property type="protein sequence ID" value="PZF78985.1"/>
    <property type="molecule type" value="Genomic_DNA"/>
</dbReference>
<evidence type="ECO:0000313" key="5">
    <source>
        <dbReference type="Proteomes" id="UP000248795"/>
    </source>
</evidence>
<reference evidence="5" key="1">
    <citation type="submission" date="2018-06" db="EMBL/GenBank/DDBJ databases">
        <title>Aestuariibacter litoralis strain KCTC 52945T.</title>
        <authorList>
            <person name="Li X."/>
            <person name="Salam N."/>
            <person name="Li J.-L."/>
            <person name="Chen Y.-M."/>
            <person name="Yang Z.-W."/>
            <person name="Zhang L.-Y."/>
            <person name="Han M.-X."/>
            <person name="Xiao M."/>
            <person name="Li W.-J."/>
        </authorList>
    </citation>
    <scope>NUCLEOTIDE SEQUENCE [LARGE SCALE GENOMIC DNA]</scope>
    <source>
        <strain evidence="5">KCTC 52945</strain>
    </source>
</reference>
<comment type="pathway">
    <text evidence="1">Amino-acid degradation; L-arginine degradation via ADI pathway; carbamoyl phosphate from L-arginine: step 1/2.</text>
</comment>
<dbReference type="GO" id="GO:0016740">
    <property type="term" value="F:transferase activity"/>
    <property type="evidence" value="ECO:0007669"/>
    <property type="project" value="UniProtKB-KW"/>
</dbReference>
<dbReference type="EC" id="3.5.3.6" evidence="2"/>